<gene>
    <name evidence="1" type="ORF">NYPRO_LOCUS1380</name>
</gene>
<reference evidence="1" key="1">
    <citation type="submission" date="2020-12" db="EMBL/GenBank/DDBJ databases">
        <authorList>
            <consortium name="Molecular Ecology Group"/>
        </authorList>
    </citation>
    <scope>NUCLEOTIDE SEQUENCE</scope>
    <source>
        <strain evidence="1">TBG_1078</strain>
    </source>
</reference>
<keyword evidence="2" id="KW-1185">Reference proteome</keyword>
<organism evidence="1 2">
    <name type="scientific">Nyctereutes procyonoides</name>
    <name type="common">Raccoon dog</name>
    <name type="synonym">Canis procyonoides</name>
    <dbReference type="NCBI Taxonomy" id="34880"/>
    <lineage>
        <taxon>Eukaryota</taxon>
        <taxon>Metazoa</taxon>
        <taxon>Chordata</taxon>
        <taxon>Craniata</taxon>
        <taxon>Vertebrata</taxon>
        <taxon>Euteleostomi</taxon>
        <taxon>Mammalia</taxon>
        <taxon>Eutheria</taxon>
        <taxon>Laurasiatheria</taxon>
        <taxon>Carnivora</taxon>
        <taxon>Caniformia</taxon>
        <taxon>Canidae</taxon>
        <taxon>Nyctereutes</taxon>
    </lineage>
</organism>
<proteinExistence type="predicted"/>
<name>A0A811XYZ3_NYCPR</name>
<evidence type="ECO:0000313" key="2">
    <source>
        <dbReference type="Proteomes" id="UP000645828"/>
    </source>
</evidence>
<sequence length="38" mass="4450">MWFKILPGIGVMASLMQRDRRISGVNHYYMSKGLENIH</sequence>
<accession>A0A811XYZ3</accession>
<comment type="caution">
    <text evidence="1">The sequence shown here is derived from an EMBL/GenBank/DDBJ whole genome shotgun (WGS) entry which is preliminary data.</text>
</comment>
<dbReference type="EMBL" id="CAJHUB010000649">
    <property type="protein sequence ID" value="CAD7668115.1"/>
    <property type="molecule type" value="Genomic_DNA"/>
</dbReference>
<evidence type="ECO:0000313" key="1">
    <source>
        <dbReference type="EMBL" id="CAD7668115.1"/>
    </source>
</evidence>
<dbReference type="Proteomes" id="UP000645828">
    <property type="component" value="Unassembled WGS sequence"/>
</dbReference>
<protein>
    <submittedName>
        <fullName evidence="1">(raccoon dog) hypothetical protein</fullName>
    </submittedName>
</protein>
<dbReference type="AlphaFoldDB" id="A0A811XYZ3"/>